<feature type="domain" description="Glycosyltransferase RgtA/B/C/D-like" evidence="9">
    <location>
        <begin position="81"/>
        <end position="177"/>
    </location>
</feature>
<reference evidence="10" key="1">
    <citation type="submission" date="2019-03" db="EMBL/GenBank/DDBJ databases">
        <title>Afifella sp. nov., isolated from activated sludge.</title>
        <authorList>
            <person name="Li Q."/>
            <person name="Liu Y."/>
        </authorList>
    </citation>
    <scope>NUCLEOTIDE SEQUENCE</scope>
    <source>
        <strain evidence="10">L72</strain>
    </source>
</reference>
<evidence type="ECO:0000256" key="1">
    <source>
        <dbReference type="ARBA" id="ARBA00004651"/>
    </source>
</evidence>
<keyword evidence="2" id="KW-1003">Cell membrane</keyword>
<accession>A0A964T449</accession>
<evidence type="ECO:0000259" key="9">
    <source>
        <dbReference type="Pfam" id="PF13231"/>
    </source>
</evidence>
<dbReference type="InterPro" id="IPR050297">
    <property type="entry name" value="LipidA_mod_glycosyltrf_83"/>
</dbReference>
<organism evidence="10 11">
    <name type="scientific">Propylenella binzhouense</name>
    <dbReference type="NCBI Taxonomy" id="2555902"/>
    <lineage>
        <taxon>Bacteria</taxon>
        <taxon>Pseudomonadati</taxon>
        <taxon>Pseudomonadota</taxon>
        <taxon>Alphaproteobacteria</taxon>
        <taxon>Hyphomicrobiales</taxon>
        <taxon>Propylenellaceae</taxon>
        <taxon>Propylenella</taxon>
    </lineage>
</organism>
<dbReference type="PANTHER" id="PTHR33908">
    <property type="entry name" value="MANNOSYLTRANSFERASE YKCB-RELATED"/>
    <property type="match status" value="1"/>
</dbReference>
<keyword evidence="3" id="KW-0328">Glycosyltransferase</keyword>
<dbReference type="AlphaFoldDB" id="A0A964T449"/>
<dbReference type="GO" id="GO:0016763">
    <property type="term" value="F:pentosyltransferase activity"/>
    <property type="evidence" value="ECO:0007669"/>
    <property type="project" value="TreeGrafter"/>
</dbReference>
<dbReference type="EMBL" id="SPKJ01000022">
    <property type="protein sequence ID" value="MYZ47860.1"/>
    <property type="molecule type" value="Genomic_DNA"/>
</dbReference>
<feature type="transmembrane region" description="Helical" evidence="8">
    <location>
        <begin position="388"/>
        <end position="410"/>
    </location>
</feature>
<dbReference type="PANTHER" id="PTHR33908:SF3">
    <property type="entry name" value="UNDECAPRENYL PHOSPHATE-ALPHA-4-AMINO-4-DEOXY-L-ARABINOSE ARABINOSYL TRANSFERASE"/>
    <property type="match status" value="1"/>
</dbReference>
<keyword evidence="6 8" id="KW-1133">Transmembrane helix</keyword>
<feature type="transmembrane region" description="Helical" evidence="8">
    <location>
        <begin position="249"/>
        <end position="269"/>
    </location>
</feature>
<feature type="transmembrane region" description="Helical" evidence="8">
    <location>
        <begin position="26"/>
        <end position="44"/>
    </location>
</feature>
<dbReference type="GO" id="GO:0009103">
    <property type="term" value="P:lipopolysaccharide biosynthetic process"/>
    <property type="evidence" value="ECO:0007669"/>
    <property type="project" value="TreeGrafter"/>
</dbReference>
<feature type="transmembrane region" description="Helical" evidence="8">
    <location>
        <begin position="444"/>
        <end position="463"/>
    </location>
</feature>
<evidence type="ECO:0000256" key="7">
    <source>
        <dbReference type="ARBA" id="ARBA00023136"/>
    </source>
</evidence>
<keyword evidence="4" id="KW-0808">Transferase</keyword>
<feature type="transmembrane region" description="Helical" evidence="8">
    <location>
        <begin position="206"/>
        <end position="237"/>
    </location>
</feature>
<feature type="transmembrane region" description="Helical" evidence="8">
    <location>
        <begin position="120"/>
        <end position="148"/>
    </location>
</feature>
<dbReference type="InterPro" id="IPR038731">
    <property type="entry name" value="RgtA/B/C-like"/>
</dbReference>
<keyword evidence="11" id="KW-1185">Reference proteome</keyword>
<evidence type="ECO:0000256" key="8">
    <source>
        <dbReference type="SAM" id="Phobius"/>
    </source>
</evidence>
<feature type="transmembrane region" description="Helical" evidence="8">
    <location>
        <begin position="333"/>
        <end position="351"/>
    </location>
</feature>
<keyword evidence="7 8" id="KW-0472">Membrane</keyword>
<name>A0A964T449_9HYPH</name>
<keyword evidence="5 8" id="KW-0812">Transmembrane</keyword>
<feature type="transmembrane region" description="Helical" evidence="8">
    <location>
        <begin position="302"/>
        <end position="321"/>
    </location>
</feature>
<evidence type="ECO:0000256" key="6">
    <source>
        <dbReference type="ARBA" id="ARBA00022989"/>
    </source>
</evidence>
<evidence type="ECO:0000256" key="5">
    <source>
        <dbReference type="ARBA" id="ARBA00022692"/>
    </source>
</evidence>
<evidence type="ECO:0000313" key="11">
    <source>
        <dbReference type="Proteomes" id="UP000773614"/>
    </source>
</evidence>
<feature type="transmembrane region" description="Helical" evidence="8">
    <location>
        <begin position="160"/>
        <end position="177"/>
    </location>
</feature>
<gene>
    <name evidence="10" type="ORF">E4O86_09065</name>
</gene>
<dbReference type="GO" id="GO:0005886">
    <property type="term" value="C:plasma membrane"/>
    <property type="evidence" value="ECO:0007669"/>
    <property type="project" value="UniProtKB-SubCell"/>
</dbReference>
<feature type="transmembrane region" description="Helical" evidence="8">
    <location>
        <begin position="416"/>
        <end position="437"/>
    </location>
</feature>
<dbReference type="OrthoDB" id="9810951at2"/>
<dbReference type="Pfam" id="PF13231">
    <property type="entry name" value="PMT_2"/>
    <property type="match status" value="1"/>
</dbReference>
<proteinExistence type="predicted"/>
<comment type="caution">
    <text evidence="10">The sequence shown here is derived from an EMBL/GenBank/DDBJ whole genome shotgun (WGS) entry which is preliminary data.</text>
</comment>
<dbReference type="RefSeq" id="WP_161140206.1">
    <property type="nucleotide sequence ID" value="NZ_SPKJ01000022.1"/>
</dbReference>
<evidence type="ECO:0000313" key="10">
    <source>
        <dbReference type="EMBL" id="MYZ47860.1"/>
    </source>
</evidence>
<sequence length="535" mass="56199">MSHLPERPPQGGGLVMLKRAARFPPIAILILVIVAGALFVPGVADLPATDRDEALFVQATRQMHETGNYLDIRFQDEARYKKPIGIYWLQAAATAPFGGADAPLWAYRLPSQVAAFGSVLLVYAIGWTLFGSASGFVGALLFAATILIGVEARLAKTDSVLLFLTLAAQWVLASAWVRTAPVPRAAGTGRTGASPPGARLPTAMALGFWVALGLGILVKGPVVVLVVGLTLLGLTVARRSAALLGSLRPLAGLPLMLLVVLPWFAAIAYQTDGAFFSEAIGHDFLGKIAGGQESHGAPPGSYLLALLGTAWPATPFVLLAWPLMTRDWRRPGTLFCLAWLVPAWLVFEAIPTKLPHYVLPLYPALALMAGRALVTGRTIGIRGWARGLGFLLPLVPLVLGLAALGLLLFVERRLPAWTDLFLIAAIAAGLLGARAFWNGRVQAAVVSGILASAALQAGIYMFALPAFETVWLSPRIVGEAERAAGCPDVAIAAAGYTEPSLVLSAGTDLRRGSGEAAADWLAGEGCRVAAVEGRA</sequence>
<dbReference type="GO" id="GO:0010041">
    <property type="term" value="P:response to iron(III) ion"/>
    <property type="evidence" value="ECO:0007669"/>
    <property type="project" value="TreeGrafter"/>
</dbReference>
<dbReference type="Proteomes" id="UP000773614">
    <property type="component" value="Unassembled WGS sequence"/>
</dbReference>
<comment type="subcellular location">
    <subcellularLocation>
        <location evidence="1">Cell membrane</location>
        <topology evidence="1">Multi-pass membrane protein</topology>
    </subcellularLocation>
</comment>
<evidence type="ECO:0000256" key="3">
    <source>
        <dbReference type="ARBA" id="ARBA00022676"/>
    </source>
</evidence>
<feature type="transmembrane region" description="Helical" evidence="8">
    <location>
        <begin position="357"/>
        <end position="376"/>
    </location>
</feature>
<evidence type="ECO:0000256" key="4">
    <source>
        <dbReference type="ARBA" id="ARBA00022679"/>
    </source>
</evidence>
<feature type="non-terminal residue" evidence="10">
    <location>
        <position position="535"/>
    </location>
</feature>
<evidence type="ECO:0000256" key="2">
    <source>
        <dbReference type="ARBA" id="ARBA00022475"/>
    </source>
</evidence>
<protein>
    <submittedName>
        <fullName evidence="10">Glycosyltransferase family 39 protein</fullName>
    </submittedName>
</protein>